<evidence type="ECO:0000259" key="1">
    <source>
        <dbReference type="Pfam" id="PF03413"/>
    </source>
</evidence>
<dbReference type="RefSeq" id="WP_295322012.1">
    <property type="nucleotide sequence ID" value="NZ_LT598653.1"/>
</dbReference>
<dbReference type="SUPFAM" id="SSF160574">
    <property type="entry name" value="BT0923-like"/>
    <property type="match status" value="1"/>
</dbReference>
<organism evidence="2">
    <name type="scientific">uncultured Sphingopyxis sp</name>
    <dbReference type="NCBI Taxonomy" id="310581"/>
    <lineage>
        <taxon>Bacteria</taxon>
        <taxon>Pseudomonadati</taxon>
        <taxon>Pseudomonadota</taxon>
        <taxon>Alphaproteobacteria</taxon>
        <taxon>Sphingomonadales</taxon>
        <taxon>Sphingomonadaceae</taxon>
        <taxon>Sphingopyxis</taxon>
        <taxon>environmental samples</taxon>
    </lineage>
</organism>
<sequence>MRGQVWMIAGAMLAFAGCGKAEAPAPPESAAPEKSVLAEGPAARISEVAAADLPPGVRDAVLARIPGMKIAEAERKERGGKLFYDVEGTRPDGSEVELDLIEEAGAWRVVEMQRDIAWADAPAPVRAVAGAAADAFTPARVIESTQEDGTIVYELFAPGKTDEPAAEVNWKDGKAVLRAERNEY</sequence>
<dbReference type="Gene3D" id="3.30.505.20">
    <property type="match status" value="1"/>
</dbReference>
<proteinExistence type="predicted"/>
<feature type="domain" description="PepSY" evidence="1">
    <location>
        <begin position="58"/>
        <end position="99"/>
    </location>
</feature>
<dbReference type="AlphaFoldDB" id="A0A1Y5Q607"/>
<dbReference type="InterPro" id="IPR025711">
    <property type="entry name" value="PepSY"/>
</dbReference>
<dbReference type="EMBL" id="LT598653">
    <property type="protein sequence ID" value="SBV34924.1"/>
    <property type="molecule type" value="Genomic_DNA"/>
</dbReference>
<protein>
    <recommendedName>
        <fullName evidence="1">PepSY domain-containing protein</fullName>
    </recommendedName>
</protein>
<accession>A0A1Y5Q607</accession>
<dbReference type="Pfam" id="PF03413">
    <property type="entry name" value="PepSY"/>
    <property type="match status" value="1"/>
</dbReference>
<evidence type="ECO:0000313" key="2">
    <source>
        <dbReference type="EMBL" id="SBV34924.1"/>
    </source>
</evidence>
<reference evidence="2" key="1">
    <citation type="submission" date="2016-03" db="EMBL/GenBank/DDBJ databases">
        <authorList>
            <person name="Ploux O."/>
        </authorList>
    </citation>
    <scope>NUCLEOTIDE SEQUENCE</scope>
    <source>
        <strain evidence="2">UC10</strain>
    </source>
</reference>
<name>A0A1Y5Q607_9SPHN</name>
<dbReference type="KEGG" id="sphu:SPPYR_3809"/>
<gene>
    <name evidence="2" type="ORF">SPPYR_3809</name>
</gene>
<dbReference type="PROSITE" id="PS51257">
    <property type="entry name" value="PROKAR_LIPOPROTEIN"/>
    <property type="match status" value="1"/>
</dbReference>